<evidence type="ECO:0000256" key="10">
    <source>
        <dbReference type="ARBA" id="ARBA00029443"/>
    </source>
</evidence>
<dbReference type="Gene3D" id="3.30.300.30">
    <property type="match status" value="1"/>
</dbReference>
<dbReference type="SUPFAM" id="SSF51679">
    <property type="entry name" value="Bacterial luciferase-like"/>
    <property type="match status" value="1"/>
</dbReference>
<dbReference type="SUPFAM" id="SSF53901">
    <property type="entry name" value="Thiolase-like"/>
    <property type="match status" value="1"/>
</dbReference>
<dbReference type="Pfam" id="PF02801">
    <property type="entry name" value="Ketoacyl-synt_C"/>
    <property type="match status" value="1"/>
</dbReference>
<dbReference type="Gene3D" id="3.40.640.10">
    <property type="entry name" value="Type I PLP-dependent aspartate aminotransferase-like (Major domain)"/>
    <property type="match status" value="1"/>
</dbReference>
<evidence type="ECO:0000256" key="7">
    <source>
        <dbReference type="ARBA" id="ARBA00022679"/>
    </source>
</evidence>
<dbReference type="Gene3D" id="3.30.559.10">
    <property type="entry name" value="Chloramphenicol acetyltransferase-like domain"/>
    <property type="match status" value="1"/>
</dbReference>
<proteinExistence type="inferred from homology"/>
<dbReference type="PROSITE" id="PS00012">
    <property type="entry name" value="PHOSPHOPANTETHEINE"/>
    <property type="match status" value="1"/>
</dbReference>
<dbReference type="SUPFAM" id="SSF56801">
    <property type="entry name" value="Acetyl-CoA synthetase-like"/>
    <property type="match status" value="1"/>
</dbReference>
<dbReference type="InterPro" id="IPR036661">
    <property type="entry name" value="Luciferase-like_sf"/>
</dbReference>
<keyword evidence="8" id="KW-0663">Pyridoxal phosphate</keyword>
<dbReference type="InterPro" id="IPR010071">
    <property type="entry name" value="AA_adenyl_dom"/>
</dbReference>
<dbReference type="Gene3D" id="3.30.559.30">
    <property type="entry name" value="Nonribosomal peptide synthetase, condensation domain"/>
    <property type="match status" value="1"/>
</dbReference>
<dbReference type="SMART" id="SM00827">
    <property type="entry name" value="PKS_AT"/>
    <property type="match status" value="1"/>
</dbReference>
<keyword evidence="4" id="KW-0596">Phosphopantetheine</keyword>
<dbReference type="CDD" id="cd12117">
    <property type="entry name" value="A_NRPS_Srf_like"/>
    <property type="match status" value="1"/>
</dbReference>
<dbReference type="InterPro" id="IPR001242">
    <property type="entry name" value="Condensation_dom"/>
</dbReference>
<feature type="region of interest" description="Disordered" evidence="11">
    <location>
        <begin position="1132"/>
        <end position="1190"/>
    </location>
</feature>
<dbReference type="InterPro" id="IPR032821">
    <property type="entry name" value="PKS_assoc"/>
</dbReference>
<evidence type="ECO:0000256" key="6">
    <source>
        <dbReference type="ARBA" id="ARBA00022553"/>
    </source>
</evidence>
<dbReference type="GO" id="GO:0006633">
    <property type="term" value="P:fatty acid biosynthetic process"/>
    <property type="evidence" value="ECO:0007669"/>
    <property type="project" value="TreeGrafter"/>
</dbReference>
<dbReference type="InterPro" id="IPR015422">
    <property type="entry name" value="PyrdxlP-dep_Trfase_small"/>
</dbReference>
<dbReference type="GO" id="GO:0008483">
    <property type="term" value="F:transaminase activity"/>
    <property type="evidence" value="ECO:0007669"/>
    <property type="project" value="InterPro"/>
</dbReference>
<evidence type="ECO:0000256" key="3">
    <source>
        <dbReference type="ARBA" id="ARBA00006432"/>
    </source>
</evidence>
<dbReference type="SMART" id="SM00823">
    <property type="entry name" value="PKS_PP"/>
    <property type="match status" value="2"/>
</dbReference>
<dbReference type="Gene3D" id="2.30.38.10">
    <property type="entry name" value="Luciferase, Domain 3"/>
    <property type="match status" value="1"/>
</dbReference>
<dbReference type="FunFam" id="1.10.1200.10:FF:000005">
    <property type="entry name" value="Nonribosomal peptide synthetase 1"/>
    <property type="match status" value="1"/>
</dbReference>
<dbReference type="SMART" id="SM00825">
    <property type="entry name" value="PKS_KS"/>
    <property type="match status" value="1"/>
</dbReference>
<keyword evidence="5" id="KW-0963">Cytoplasm</keyword>
<dbReference type="Pfam" id="PF00296">
    <property type="entry name" value="Bac_luciferase"/>
    <property type="match status" value="1"/>
</dbReference>
<dbReference type="Gene3D" id="3.40.366.10">
    <property type="entry name" value="Malonyl-Coenzyme A Acyl Carrier Protein, domain 2"/>
    <property type="match status" value="1"/>
</dbReference>
<dbReference type="Pfam" id="PF00668">
    <property type="entry name" value="Condensation"/>
    <property type="match status" value="1"/>
</dbReference>
<dbReference type="Gene3D" id="1.10.1200.10">
    <property type="entry name" value="ACP-like"/>
    <property type="match status" value="2"/>
</dbReference>
<dbReference type="Gene3D" id="3.30.70.3290">
    <property type="match status" value="1"/>
</dbReference>
<feature type="compositionally biased region" description="Polar residues" evidence="11">
    <location>
        <begin position="1170"/>
        <end position="1182"/>
    </location>
</feature>
<dbReference type="NCBIfam" id="TIGR01733">
    <property type="entry name" value="AA-adenyl-dom"/>
    <property type="match status" value="1"/>
</dbReference>
<evidence type="ECO:0000256" key="4">
    <source>
        <dbReference type="ARBA" id="ARBA00022450"/>
    </source>
</evidence>
<dbReference type="SUPFAM" id="SSF55048">
    <property type="entry name" value="Probable ACP-binding domain of malonyl-CoA ACP transacylase"/>
    <property type="match status" value="1"/>
</dbReference>
<dbReference type="InterPro" id="IPR014043">
    <property type="entry name" value="Acyl_transferase_dom"/>
</dbReference>
<dbReference type="SMART" id="SM01294">
    <property type="entry name" value="PKS_PP_betabranch"/>
    <property type="match status" value="1"/>
</dbReference>
<evidence type="ECO:0000256" key="5">
    <source>
        <dbReference type="ARBA" id="ARBA00022490"/>
    </source>
</evidence>
<dbReference type="InterPro" id="IPR016039">
    <property type="entry name" value="Thiolase-like"/>
</dbReference>
<dbReference type="PANTHER" id="PTHR43775">
    <property type="entry name" value="FATTY ACID SYNTHASE"/>
    <property type="match status" value="1"/>
</dbReference>
<dbReference type="Gene3D" id="3.40.50.980">
    <property type="match status" value="2"/>
</dbReference>
<dbReference type="InterPro" id="IPR024011">
    <property type="entry name" value="Biosynth_lucif-like_mOase_dom"/>
</dbReference>
<dbReference type="InterPro" id="IPR011251">
    <property type="entry name" value="Luciferase-like_dom"/>
</dbReference>
<evidence type="ECO:0000256" key="9">
    <source>
        <dbReference type="ARBA" id="ARBA00023054"/>
    </source>
</evidence>
<dbReference type="Gene3D" id="3.90.1150.10">
    <property type="entry name" value="Aspartate Aminotransferase, domain 1"/>
    <property type="match status" value="1"/>
</dbReference>
<feature type="compositionally biased region" description="Gly residues" evidence="11">
    <location>
        <begin position="1145"/>
        <end position="1158"/>
    </location>
</feature>
<dbReference type="Pfam" id="PF22621">
    <property type="entry name" value="CurL-like_PKS_C"/>
    <property type="match status" value="1"/>
</dbReference>
<evidence type="ECO:0000256" key="8">
    <source>
        <dbReference type="ARBA" id="ARBA00022898"/>
    </source>
</evidence>
<dbReference type="GO" id="GO:0004312">
    <property type="term" value="F:fatty acid synthase activity"/>
    <property type="evidence" value="ECO:0007669"/>
    <property type="project" value="TreeGrafter"/>
</dbReference>
<comment type="similarity">
    <text evidence="10">In the C-terminal section; belongs to the NRP synthetase family.</text>
</comment>
<dbReference type="SUPFAM" id="SSF52777">
    <property type="entry name" value="CoA-dependent acyltransferases"/>
    <property type="match status" value="2"/>
</dbReference>
<evidence type="ECO:0000256" key="1">
    <source>
        <dbReference type="ARBA" id="ARBA00001957"/>
    </source>
</evidence>
<dbReference type="InterPro" id="IPR020845">
    <property type="entry name" value="AMP-binding_CS"/>
</dbReference>
<dbReference type="Gene3D" id="3.20.20.30">
    <property type="entry name" value="Luciferase-like domain"/>
    <property type="match status" value="1"/>
</dbReference>
<dbReference type="Pfam" id="PF00550">
    <property type="entry name" value="PP-binding"/>
    <property type="match status" value="2"/>
</dbReference>
<name>A0A346GB26_9NOST</name>
<dbReference type="FunFam" id="2.30.38.10:FF:000001">
    <property type="entry name" value="Non-ribosomal peptide synthetase PvdI"/>
    <property type="match status" value="1"/>
</dbReference>
<keyword evidence="6" id="KW-0597">Phosphoprotein</keyword>
<dbReference type="GO" id="GO:0005737">
    <property type="term" value="C:cytoplasm"/>
    <property type="evidence" value="ECO:0007669"/>
    <property type="project" value="UniProtKB-SubCell"/>
</dbReference>
<dbReference type="InterPro" id="IPR009081">
    <property type="entry name" value="PP-bd_ACP"/>
</dbReference>
<keyword evidence="9" id="KW-0175">Coiled coil</keyword>
<dbReference type="InterPro" id="IPR001227">
    <property type="entry name" value="Ac_transferase_dom_sf"/>
</dbReference>
<dbReference type="InterPro" id="IPR020806">
    <property type="entry name" value="PKS_PP-bd"/>
</dbReference>
<comment type="cofactor">
    <cofactor evidence="1">
        <name>pantetheine 4'-phosphate</name>
        <dbReference type="ChEBI" id="CHEBI:47942"/>
    </cofactor>
</comment>
<dbReference type="Gene3D" id="3.40.47.10">
    <property type="match status" value="1"/>
</dbReference>
<feature type="domain" description="Carrier" evidence="12">
    <location>
        <begin position="3024"/>
        <end position="3099"/>
    </location>
</feature>
<dbReference type="Pfam" id="PF00109">
    <property type="entry name" value="ketoacyl-synt"/>
    <property type="match status" value="1"/>
</dbReference>
<dbReference type="SUPFAM" id="SSF53383">
    <property type="entry name" value="PLP-dependent transferases"/>
    <property type="match status" value="1"/>
</dbReference>
<dbReference type="FunFam" id="3.40.50.12780:FF:000012">
    <property type="entry name" value="Non-ribosomal peptide synthetase"/>
    <property type="match status" value="1"/>
</dbReference>
<protein>
    <submittedName>
        <fullName evidence="14">PuwE</fullName>
    </submittedName>
</protein>
<reference evidence="14" key="1">
    <citation type="submission" date="2018-05" db="EMBL/GenBank/DDBJ databases">
        <title>The structural diversity of cytotoxic puwainaphycin and minutissamide lipopeptides is generated by a common biosynthetic pathway employing two alternative starter modules.</title>
        <authorList>
            <person name="Mares J."/>
            <person name="Hajek J."/>
            <person name="Urajova P."/>
            <person name="Kust A."/>
            <person name="Jokela J."/>
            <person name="Saurav K."/>
            <person name="Galica T."/>
            <person name="Capkova K."/>
            <person name="Mattila A."/>
            <person name="Haapaniemi E."/>
            <person name="Permi P."/>
            <person name="Mysterud I."/>
            <person name="Skulberg O.M."/>
            <person name="Karlsen J."/>
            <person name="Fewer D.P."/>
            <person name="Sivonen K."/>
            <person name="Tonnesen H.H."/>
            <person name="Hrouzek P."/>
        </authorList>
    </citation>
    <scope>NUCLEOTIDE SEQUENCE</scope>
    <source>
        <strain evidence="14">CCALA 993</strain>
    </source>
</reference>
<dbReference type="CDD" id="cd19531">
    <property type="entry name" value="LCL_NRPS-like"/>
    <property type="match status" value="1"/>
</dbReference>
<feature type="domain" description="Carrier" evidence="12">
    <location>
        <begin position="983"/>
        <end position="1061"/>
    </location>
</feature>
<dbReference type="SUPFAM" id="SSF52151">
    <property type="entry name" value="FabD/lysophospholipase-like"/>
    <property type="match status" value="1"/>
</dbReference>
<dbReference type="InterPro" id="IPR005814">
    <property type="entry name" value="Aminotrans_3"/>
</dbReference>
<dbReference type="InterPro" id="IPR049704">
    <property type="entry name" value="Aminotrans_3_PPA_site"/>
</dbReference>
<dbReference type="InterPro" id="IPR016035">
    <property type="entry name" value="Acyl_Trfase/lysoPLipase"/>
</dbReference>
<dbReference type="InterPro" id="IPR016036">
    <property type="entry name" value="Malonyl_transacylase_ACP-bd"/>
</dbReference>
<dbReference type="InterPro" id="IPR050091">
    <property type="entry name" value="PKS_NRPS_Biosynth_Enz"/>
</dbReference>
<dbReference type="InterPro" id="IPR015424">
    <property type="entry name" value="PyrdxlP-dep_Trfase"/>
</dbReference>
<comment type="subcellular location">
    <subcellularLocation>
        <location evidence="2">Cytoplasm</location>
    </subcellularLocation>
</comment>
<dbReference type="GO" id="GO:0044550">
    <property type="term" value="P:secondary metabolite biosynthetic process"/>
    <property type="evidence" value="ECO:0007669"/>
    <property type="project" value="UniProtKB-ARBA"/>
</dbReference>
<dbReference type="PROSITE" id="PS52004">
    <property type="entry name" value="KS3_2"/>
    <property type="match status" value="1"/>
</dbReference>
<dbReference type="PROSITE" id="PS00600">
    <property type="entry name" value="AA_TRANSFER_CLASS_3"/>
    <property type="match status" value="1"/>
</dbReference>
<dbReference type="Pfam" id="PF00698">
    <property type="entry name" value="Acyl_transf_1"/>
    <property type="match status" value="1"/>
</dbReference>
<dbReference type="InterPro" id="IPR020841">
    <property type="entry name" value="PKS_Beta-ketoAc_synthase_dom"/>
</dbReference>
<dbReference type="InterPro" id="IPR025110">
    <property type="entry name" value="AMP-bd_C"/>
</dbReference>
<evidence type="ECO:0000259" key="12">
    <source>
        <dbReference type="PROSITE" id="PS50075"/>
    </source>
</evidence>
<dbReference type="InterPro" id="IPR036736">
    <property type="entry name" value="ACP-like_sf"/>
</dbReference>
<feature type="domain" description="Ketosynthase family 3 (KS3)" evidence="13">
    <location>
        <begin position="36"/>
        <end position="463"/>
    </location>
</feature>
<dbReference type="InterPro" id="IPR045851">
    <property type="entry name" value="AMP-bd_C_sf"/>
</dbReference>
<organism evidence="14">
    <name type="scientific">Cylindrospermum moravicum CCALA 993</name>
    <dbReference type="NCBI Taxonomy" id="1382638"/>
    <lineage>
        <taxon>Bacteria</taxon>
        <taxon>Bacillati</taxon>
        <taxon>Cyanobacteriota</taxon>
        <taxon>Cyanophyceae</taxon>
        <taxon>Nostocales</taxon>
        <taxon>Nostocaceae</taxon>
        <taxon>Cylindrospermum</taxon>
    </lineage>
</organism>
<dbReference type="FunFam" id="3.40.50.980:FF:000001">
    <property type="entry name" value="Non-ribosomal peptide synthetase"/>
    <property type="match status" value="1"/>
</dbReference>
<dbReference type="GO" id="GO:0043041">
    <property type="term" value="P:amino acid activation for nonribosomal peptide biosynthetic process"/>
    <property type="evidence" value="ECO:0007669"/>
    <property type="project" value="UniProtKB-ARBA"/>
</dbReference>
<dbReference type="CDD" id="cd00833">
    <property type="entry name" value="PKS"/>
    <property type="match status" value="1"/>
</dbReference>
<dbReference type="Pfam" id="PF00501">
    <property type="entry name" value="AMP-binding"/>
    <property type="match status" value="1"/>
</dbReference>
<dbReference type="InterPro" id="IPR006162">
    <property type="entry name" value="Ppantetheine_attach_site"/>
</dbReference>
<dbReference type="Pfam" id="PF00202">
    <property type="entry name" value="Aminotran_3"/>
    <property type="match status" value="1"/>
</dbReference>
<dbReference type="PANTHER" id="PTHR43775:SF37">
    <property type="entry name" value="SI:DKEY-61P9.11"/>
    <property type="match status" value="1"/>
</dbReference>
<comment type="similarity">
    <text evidence="3">Belongs to the ATP-dependent AMP-binding enzyme family.</text>
</comment>
<dbReference type="SUPFAM" id="SSF47336">
    <property type="entry name" value="ACP-like"/>
    <property type="match status" value="2"/>
</dbReference>
<evidence type="ECO:0000259" key="13">
    <source>
        <dbReference type="PROSITE" id="PS52004"/>
    </source>
</evidence>
<keyword evidence="7" id="KW-0808">Transferase</keyword>
<dbReference type="FunFam" id="3.40.366.10:FF:000002">
    <property type="entry name" value="Probable polyketide synthase 2"/>
    <property type="match status" value="1"/>
</dbReference>
<evidence type="ECO:0000313" key="14">
    <source>
        <dbReference type="EMBL" id="AXN93580.1"/>
    </source>
</evidence>
<dbReference type="InterPro" id="IPR000873">
    <property type="entry name" value="AMP-dep_synth/lig_dom"/>
</dbReference>
<dbReference type="GO" id="GO:0031177">
    <property type="term" value="F:phosphopantetheine binding"/>
    <property type="evidence" value="ECO:0007669"/>
    <property type="project" value="InterPro"/>
</dbReference>
<dbReference type="InterPro" id="IPR014030">
    <property type="entry name" value="Ketoacyl_synth_N"/>
</dbReference>
<dbReference type="Pfam" id="PF16197">
    <property type="entry name" value="KAsynt_C_assoc"/>
    <property type="match status" value="1"/>
</dbReference>
<evidence type="ECO:0000256" key="2">
    <source>
        <dbReference type="ARBA" id="ARBA00004496"/>
    </source>
</evidence>
<dbReference type="EMBL" id="MH325197">
    <property type="protein sequence ID" value="AXN93580.1"/>
    <property type="molecule type" value="Genomic_DNA"/>
</dbReference>
<dbReference type="CDD" id="cd00610">
    <property type="entry name" value="OAT_like"/>
    <property type="match status" value="1"/>
</dbReference>
<dbReference type="PROSITE" id="PS50075">
    <property type="entry name" value="CARRIER"/>
    <property type="match status" value="2"/>
</dbReference>
<dbReference type="GO" id="GO:0030170">
    <property type="term" value="F:pyridoxal phosphate binding"/>
    <property type="evidence" value="ECO:0007669"/>
    <property type="project" value="InterPro"/>
</dbReference>
<dbReference type="GO" id="GO:0016705">
    <property type="term" value="F:oxidoreductase activity, acting on paired donors, with incorporation or reduction of molecular oxygen"/>
    <property type="evidence" value="ECO:0007669"/>
    <property type="project" value="InterPro"/>
</dbReference>
<dbReference type="Pfam" id="PF13193">
    <property type="entry name" value="AMP-binding_C"/>
    <property type="match status" value="1"/>
</dbReference>
<evidence type="ECO:0000256" key="11">
    <source>
        <dbReference type="SAM" id="MobiDB-lite"/>
    </source>
</evidence>
<dbReference type="InterPro" id="IPR014031">
    <property type="entry name" value="Ketoacyl_synth_C"/>
</dbReference>
<dbReference type="FunFam" id="3.40.47.10:FF:000019">
    <property type="entry name" value="Polyketide synthase type I"/>
    <property type="match status" value="1"/>
</dbReference>
<dbReference type="NCBIfam" id="TIGR04020">
    <property type="entry name" value="seco_metab_LLM"/>
    <property type="match status" value="1"/>
</dbReference>
<dbReference type="PROSITE" id="PS00455">
    <property type="entry name" value="AMP_BINDING"/>
    <property type="match status" value="1"/>
</dbReference>
<dbReference type="FunFam" id="3.30.300.30:FF:000010">
    <property type="entry name" value="Enterobactin synthetase component F"/>
    <property type="match status" value="1"/>
</dbReference>
<dbReference type="InterPro" id="IPR023213">
    <property type="entry name" value="CAT-like_dom_sf"/>
</dbReference>
<gene>
    <name evidence="14" type="primary">puwE</name>
</gene>
<accession>A0A346GB26</accession>
<sequence length="3121" mass="344190">MSNVSEAVEQLSSSQRMLLALKEARAKLEAFDRAKTEPIAIIGMGCRFPGNANNPEAFWQLLRDGVDVITEVPKSRWNIDDFYDPDPHQPGKIYTRYGGFLSDVDQFDPQFFGIAPREAVSMAPQQRLLLEVGWEALENAGINPKKLVGSPTGVFLGVGPNDYAKLRMNASEPAGITAHDGTGNGLCFASGRLSYVLGLQGPNLATDTSCSSSLVAVHLACQSLRMGESNLALAGGVNLNLFPETTLFLSRTHALAPDGRCKTFDAAADGFSRSEGCGVIVLKRLSDALADGDRIWAMIRGSAINHDGPSSGLTVPNQLAQEQLIRQALQNAKVTPEQVSYIEAHGTGTSLGDPIEVGALAAIFCQNRSLEEPLMIGSVKTNLGHLEAAAGIVGLMKAALALHHGEIPPHLHFQQPNPHISWDNLPVVVPTTRTPWKREDKPLIAGVSSFGMSGTNAHIVLEAAPQEIQNSKFKIQKDDQSNNEIQNSKFKIQKDDQSNNEIQNSKFKIQKDDQSKRPVNLLTLSAKSQQALRELAQKYQEYLQAHPEISLADICFTANTGRSHFDHRLAVVAASPVELQEHLQDYGASKEAFGLLHNQVTHRQQPKIAFLFTGQGSQYQDMGRKLYDTQPIFRQTLDRCDEILRPYLEKPLLEVLYPPSPLNSQFLDETAYTQPAMFALEYALYELWRSWGIEPNAVIGHSLGEYVAACVAGVFSLEDGLKLIVQRAQLMQSLTAKGSMVAVFAPESKVLSAIQPYLDEVAIAAINGTENIVISGQQQAVEAVVAVLEAENIKTRTLTVSHAFHSPLVEPILDEFAVILQQISFQPPQIPFISNLTGKVLAAGEIPDANYWKRHTREAVRFMDGVNTLFELGCGIFLELGPKPILTNLGKQCQPEKNAVWLSCLAAGRDDWRLLLNALSALYVQGVGINWLGFEQDYPHSLVSLPTYPFQRQSYWIENNNAPMNSQSSQTSQPLSSMPIQTQRREEIQEKLRSLIAQVLQVPLNGVDVHTSFLEMGADSIFLMEGVRTIENTFGIKIAMRQFFEELSTLEALATYIDLQLPPAVAEVNPLPIEPSQPATPIQATTNVVVTSPVNSISNGAVSLAGGAMERLMAQQLQVMSEQLAVLRGTPLSVQPVSPSSNGNGTNGNGTNGHGTNGNGANSNFKNVPKPSSNPLAPQPISSAGGLTPQQQRHLEALINRYTQRTQKSKQRAQESRPHLADNRAVAGFRMGIKEMLYPIVGTKYQGANFWDLDGNQYVDLAMGFGTHLFGHGAAFLNQAIHEQIKQGIAVGPQPALALEVCELLCELTGLERATFCQSGSEAVMVALRLARTATKRDRIALFTGSYHGHFDGVLAQAHEMSADPLAPGIAPNTVKDVLVLDYGDPRALEILKAEMHTLAAVLVEPVQSRRPDLQPREFLHELRQITQAGGTALIFDEIMTGFRIHQGGAQAHFGVQADLATYSKIFGGGLPLAAIAGNAKFMNGIDGGFWNYNDQSYPQADRTFFAGTFNKHPLSMSTCRAALRHLKEQGTQLQTKLNQRTEYLVEQLNQFFTEQEVELRVVNFGSLFRFVFKSNLDVFFYHLLEKGVYIWEGRTCFLSTAHTEEDINWIIRAVKESIQEMRVGGFFPELAENGRVQEKKPVSQNGFWERRSHKYAAVSSKPTALKAKTKVDPNKAVQFSLYYFGNYESEFSHDKYNLLFAGAKYADQHGFTAVWIPERHFHAFGGFSPNPSVIAAAIARETKHIQIRSGSVVLPLHHPIRVVEEWSVVDNLSQGRVGISFASGWNPDDFALAPQSFGNHRELMFQGIETVRKLWRGEFIQVQNGVGKSISVQAFPRPMQAELPDWITVVNNPETYIKAGEMGSGVLTNLMGQSIEDMAENIALYRESLEKHGYDPASGKVTVLLHTFVGQDLEQTREIAREPLCGYLKSSVALFQNLVKSQGLQVDFDQMTADDQDYMLSAAYDRYVQSSALIGTPASCAEVIAKLQAIGVDEVACLIDFGVNTAAVVESLPDLNALRELCQPKTGEQEKEFSPLPPFGSAQGKLASLPISSIPLTEAQKQLWVLAQMGDDGSIAYNESVSQQLRGSLNLVAMNQAIQQLLERHEALRTIISPQGDVQQILPELKLDLSVIDFSGLTNSDGLRPAGSERTTQVTAWLTKESQSPFDLSSGPLFRVHLLKLEAKLHLLVLTAHHIIVDGWSLGVILQELSALYSAACQGVDCQLKPPMQFRQYIEWQTQQSQTAEMAEHEAYWLQQFANSIPVLDLPCDRTRSPIKTYQGSKQSIILDASLSRAIKGVSTEQGATLFMTLLSVYTALLHRLTGQDDIVVGIPTSGRSLEGSEGLVGYCAHVLPIRSSVIGSSSFSEYLLAIRDVLLDAYKHQDYPFAKLIQALNLTRDASRSPLVATTFNLDRAAAVPKLFELETSWFAQPISFTDYDIHWNITQINDELVVDCNYNTDLFEAETIQRWLGHFQTLLLAVVANPTQSLRQLPLLTQTERQQLLVTWNATQTDYPADKCIHQQFEVQVQKTPDAVALVWEDQQLTYAQLNARANQLAHYLRKQGVGPDVPVGICMERSLDLVVGLLGILKAEGAYVPLDPDYPQERLSWILEDVKPLVLLTQSRLVGQLPRTKIVCLDAETATIAQESTENLVTEVKADNLAYIMYTSGSTGKPKGVSIIHRGVVRLVQETNYVALTAAEVFLQLAPISFDASTFEIWGSLLNGAKLVIMPIPKGTLEELGQVIRENQVTTIWLTASLFHLMVDERLDDLKSVRQLLAGGDVLSVTHVQKVFQHLPHCRLINGYGPTENTTFTCCFPMTAETQIGASVPIGRPIANTLVYILDGNLQPVPIGVWGELYTGGAGLAQGYFNRPDLTQEKFITNPFDENSKFNRLYKTGDLARYLPDGNIEFLGRVDQQVKIRGFRIELGEIAAILSAHPQVKQAVAIAHTDTLGNKRLVAYFVPDGETPSSSELRNDLKKQIPDYMLPEAFVCLETLPLNSNGKVDRFALPLPDLELYRSVEFVAPRTATEQAIANIVAEVLNIERVGIDDNFFELGGNSLNANQVISRLRQTFRVELPLRNLLEEPTVVELATSIDQIRATVQKLQSSSSDLLEDREEIEV</sequence>
<dbReference type="InterPro" id="IPR015421">
    <property type="entry name" value="PyrdxlP-dep_Trfase_major"/>
</dbReference>